<evidence type="ECO:0000313" key="7">
    <source>
        <dbReference type="EMBL" id="UQS82954.1"/>
    </source>
</evidence>
<keyword evidence="5 6" id="KW-0472">Membrane</keyword>
<keyword evidence="4 6" id="KW-1133">Transmembrane helix</keyword>
<dbReference type="Pfam" id="PF03788">
    <property type="entry name" value="LrgA"/>
    <property type="match status" value="1"/>
</dbReference>
<keyword evidence="2" id="KW-1003">Cell membrane</keyword>
<dbReference type="RefSeq" id="WP_249512181.1">
    <property type="nucleotide sequence ID" value="NZ_CP093365.1"/>
</dbReference>
<reference evidence="7 8" key="1">
    <citation type="journal article" date="2022" name="Int. J. Syst. Evol. Microbiol.">
        <title>Apilactobacillus apisilvae sp. nov., Nicolia spurrieriana gen. nov. sp. nov., Bombilactobacillus folatiphilus sp. nov. and Bombilactobacillus thymidiniphilus sp. nov., four new lactic acid bacterial isolates from stingless bees Tetragonula carbonaria and Austroplebeia australis.</title>
        <authorList>
            <person name="Oliphant S.A."/>
            <person name="Watson-Haigh N.S."/>
            <person name="Sumby K.M."/>
            <person name="Gardner J."/>
            <person name="Groom S."/>
            <person name="Jiranek V."/>
        </authorList>
    </citation>
    <scope>NUCLEOTIDE SEQUENCE [LARGE SCALE GENOMIC DNA]</scope>
    <source>
        <strain evidence="7 8">SG4_A1</strain>
    </source>
</reference>
<gene>
    <name evidence="7" type="ORF">MOO47_03995</name>
</gene>
<keyword evidence="3 6" id="KW-0812">Transmembrane</keyword>
<organism evidence="7 8">
    <name type="scientific">Bombilactobacillus thymidiniphilus</name>
    <dbReference type="NCBI Taxonomy" id="2923363"/>
    <lineage>
        <taxon>Bacteria</taxon>
        <taxon>Bacillati</taxon>
        <taxon>Bacillota</taxon>
        <taxon>Bacilli</taxon>
        <taxon>Lactobacillales</taxon>
        <taxon>Lactobacillaceae</taxon>
        <taxon>Bombilactobacillus</taxon>
    </lineage>
</organism>
<evidence type="ECO:0000256" key="2">
    <source>
        <dbReference type="ARBA" id="ARBA00022475"/>
    </source>
</evidence>
<sequence>MKNETQEKKSAPLLVQMLIYAAVLFVSQFISNSMPKSFPLPTAVVGLVLLYLLLTLHIIKVEWVDSFGGAMIGLIGFLFVPSGISLAANLKIMHDEGIKLVIVIILATIVLLVVTAYTTRLLLLLSEKWFHHDSGMEKQSQEDK</sequence>
<evidence type="ECO:0000256" key="3">
    <source>
        <dbReference type="ARBA" id="ARBA00022692"/>
    </source>
</evidence>
<feature type="transmembrane region" description="Helical" evidence="6">
    <location>
        <begin position="12"/>
        <end position="31"/>
    </location>
</feature>
<evidence type="ECO:0000256" key="5">
    <source>
        <dbReference type="ARBA" id="ARBA00023136"/>
    </source>
</evidence>
<evidence type="ECO:0000256" key="1">
    <source>
        <dbReference type="ARBA" id="ARBA00004651"/>
    </source>
</evidence>
<dbReference type="Proteomes" id="UP000831947">
    <property type="component" value="Chromosome"/>
</dbReference>
<protein>
    <submittedName>
        <fullName evidence="7">CidA/LrgA family protein</fullName>
    </submittedName>
</protein>
<feature type="transmembrane region" description="Helical" evidence="6">
    <location>
        <begin position="100"/>
        <end position="123"/>
    </location>
</feature>
<name>A0ABY4PB48_9LACO</name>
<evidence type="ECO:0000313" key="8">
    <source>
        <dbReference type="Proteomes" id="UP000831947"/>
    </source>
</evidence>
<evidence type="ECO:0000256" key="4">
    <source>
        <dbReference type="ARBA" id="ARBA00022989"/>
    </source>
</evidence>
<dbReference type="InterPro" id="IPR005538">
    <property type="entry name" value="LrgA/CidA"/>
</dbReference>
<dbReference type="PANTHER" id="PTHR33931:SF4">
    <property type="entry name" value="ANTIHOLIN-LIKE PROTEIN LRGA"/>
    <property type="match status" value="1"/>
</dbReference>
<comment type="subcellular location">
    <subcellularLocation>
        <location evidence="1">Cell membrane</location>
        <topology evidence="1">Multi-pass membrane protein</topology>
    </subcellularLocation>
</comment>
<accession>A0ABY4PB48</accession>
<feature type="transmembrane region" description="Helical" evidence="6">
    <location>
        <begin position="37"/>
        <end position="59"/>
    </location>
</feature>
<proteinExistence type="predicted"/>
<evidence type="ECO:0000256" key="6">
    <source>
        <dbReference type="SAM" id="Phobius"/>
    </source>
</evidence>
<dbReference type="EMBL" id="CP093365">
    <property type="protein sequence ID" value="UQS82954.1"/>
    <property type="molecule type" value="Genomic_DNA"/>
</dbReference>
<keyword evidence="8" id="KW-1185">Reference proteome</keyword>
<dbReference type="PANTHER" id="PTHR33931">
    <property type="entry name" value="HOLIN-LIKE PROTEIN CIDA-RELATED"/>
    <property type="match status" value="1"/>
</dbReference>
<feature type="transmembrane region" description="Helical" evidence="6">
    <location>
        <begin position="66"/>
        <end position="88"/>
    </location>
</feature>